<dbReference type="AlphaFoldDB" id="A0A318KJG4"/>
<sequence>MSSTGEDRLPLIHFTSQDLPAEQNYAIWRQATDTLFDIALHDPGQAGRFQADLTSYSLGSVLLGHTRSVAQCFSRSTTTIARSGIDHIIVQLYMVGGYHGRAGSAEIEVQAGDICVLDCAETFDTQASDFENLTLVIPRVLLEAKLPRLEALHGLVLKAGSTWNRILSQHLLVLFEQAPHMTVRECERIAGGAIALLAACLQGEIETRDEQAGANVTRTVLHVRRHIDAHLSDPALDAEQVAARFALSRATLYRLFEPFGGVAGYIRSRRLRRAFFALRARELANLRISDIAQRCGFASMATFTRAFKAAYGVTPAALRSVSALNPARTGPHNPALDDGQGITRWMHEITADQHG</sequence>
<keyword evidence="1" id="KW-0805">Transcription regulation</keyword>
<dbReference type="SUPFAM" id="SSF46689">
    <property type="entry name" value="Homeodomain-like"/>
    <property type="match status" value="1"/>
</dbReference>
<dbReference type="RefSeq" id="WP_158281825.1">
    <property type="nucleotide sequence ID" value="NZ_QJKI01000021.1"/>
</dbReference>
<feature type="domain" description="HTH araC/xylS-type" evidence="4">
    <location>
        <begin position="221"/>
        <end position="321"/>
    </location>
</feature>
<gene>
    <name evidence="5" type="ORF">DFR34_1212</name>
</gene>
<keyword evidence="3" id="KW-0804">Transcription</keyword>
<protein>
    <submittedName>
        <fullName evidence="5">AraC family transcriptional regulator</fullName>
    </submittedName>
</protein>
<dbReference type="PROSITE" id="PS01124">
    <property type="entry name" value="HTH_ARAC_FAMILY_2"/>
    <property type="match status" value="1"/>
</dbReference>
<evidence type="ECO:0000256" key="3">
    <source>
        <dbReference type="ARBA" id="ARBA00023163"/>
    </source>
</evidence>
<dbReference type="PANTHER" id="PTHR46796">
    <property type="entry name" value="HTH-TYPE TRANSCRIPTIONAL ACTIVATOR RHAS-RELATED"/>
    <property type="match status" value="1"/>
</dbReference>
<name>A0A318KJG4_9NEIS</name>
<dbReference type="InterPro" id="IPR018060">
    <property type="entry name" value="HTH_AraC"/>
</dbReference>
<accession>A0A318KJG4</accession>
<dbReference type="Pfam" id="PF14525">
    <property type="entry name" value="AraC_binding_2"/>
    <property type="match status" value="1"/>
</dbReference>
<comment type="caution">
    <text evidence="5">The sequence shown here is derived from an EMBL/GenBank/DDBJ whole genome shotgun (WGS) entry which is preliminary data.</text>
</comment>
<evidence type="ECO:0000256" key="1">
    <source>
        <dbReference type="ARBA" id="ARBA00023015"/>
    </source>
</evidence>
<dbReference type="InterPro" id="IPR035418">
    <property type="entry name" value="AraC-bd_2"/>
</dbReference>
<proteinExistence type="predicted"/>
<dbReference type="PANTHER" id="PTHR46796:SF6">
    <property type="entry name" value="ARAC SUBFAMILY"/>
    <property type="match status" value="1"/>
</dbReference>
<dbReference type="Pfam" id="PF12833">
    <property type="entry name" value="HTH_18"/>
    <property type="match status" value="1"/>
</dbReference>
<keyword evidence="2" id="KW-0238">DNA-binding</keyword>
<dbReference type="Proteomes" id="UP000247555">
    <property type="component" value="Unassembled WGS sequence"/>
</dbReference>
<reference evidence="5 6" key="1">
    <citation type="submission" date="2018-05" db="EMBL/GenBank/DDBJ databases">
        <title>Genomic Encyclopedia of Type Strains, Phase IV (KMG-IV): sequencing the most valuable type-strain genomes for metagenomic binning, comparative biology and taxonomic classification.</title>
        <authorList>
            <person name="Goeker M."/>
        </authorList>
    </citation>
    <scope>NUCLEOTIDE SEQUENCE [LARGE SCALE GENOMIC DNA]</scope>
    <source>
        <strain evidence="5 6">DSM 29661</strain>
    </source>
</reference>
<evidence type="ECO:0000313" key="5">
    <source>
        <dbReference type="EMBL" id="PXX76748.1"/>
    </source>
</evidence>
<evidence type="ECO:0000313" key="6">
    <source>
        <dbReference type="Proteomes" id="UP000247555"/>
    </source>
</evidence>
<evidence type="ECO:0000256" key="2">
    <source>
        <dbReference type="ARBA" id="ARBA00023125"/>
    </source>
</evidence>
<dbReference type="InterPro" id="IPR009057">
    <property type="entry name" value="Homeodomain-like_sf"/>
</dbReference>
<organism evidence="5 6">
    <name type="scientific">Rivihabitans pingtungensis</name>
    <dbReference type="NCBI Taxonomy" id="1054498"/>
    <lineage>
        <taxon>Bacteria</taxon>
        <taxon>Pseudomonadati</taxon>
        <taxon>Pseudomonadota</taxon>
        <taxon>Betaproteobacteria</taxon>
        <taxon>Neisseriales</taxon>
        <taxon>Aquaspirillaceae</taxon>
        <taxon>Rivihabitans</taxon>
    </lineage>
</organism>
<evidence type="ECO:0000259" key="4">
    <source>
        <dbReference type="PROSITE" id="PS01124"/>
    </source>
</evidence>
<dbReference type="InterPro" id="IPR050204">
    <property type="entry name" value="AraC_XylS_family_regulators"/>
</dbReference>
<dbReference type="GO" id="GO:0003700">
    <property type="term" value="F:DNA-binding transcription factor activity"/>
    <property type="evidence" value="ECO:0007669"/>
    <property type="project" value="InterPro"/>
</dbReference>
<dbReference type="InterPro" id="IPR020449">
    <property type="entry name" value="Tscrpt_reg_AraC-type_HTH"/>
</dbReference>
<dbReference type="OrthoDB" id="8590374at2"/>
<dbReference type="PRINTS" id="PR00032">
    <property type="entry name" value="HTHARAC"/>
</dbReference>
<dbReference type="GO" id="GO:0043565">
    <property type="term" value="F:sequence-specific DNA binding"/>
    <property type="evidence" value="ECO:0007669"/>
    <property type="project" value="InterPro"/>
</dbReference>
<dbReference type="SMART" id="SM00342">
    <property type="entry name" value="HTH_ARAC"/>
    <property type="match status" value="1"/>
</dbReference>
<keyword evidence="6" id="KW-1185">Reference proteome</keyword>
<dbReference type="Gene3D" id="1.10.10.60">
    <property type="entry name" value="Homeodomain-like"/>
    <property type="match status" value="1"/>
</dbReference>
<dbReference type="EMBL" id="QJKI01000021">
    <property type="protein sequence ID" value="PXX76748.1"/>
    <property type="molecule type" value="Genomic_DNA"/>
</dbReference>